<sequence>MEVGMNGFRRTDSAGKGVFSWLGRARCRSLSRQRADELFFADGRRPDTVAHARRFCAGCPVRLECAALGVAVRAEFGVYGGVPGYARKTLLAWLHEARPEVDLASLGEVDLFRLAAGWIEEDPSVLGRSIREASRRHNSAYHRRRHATRTSVDTPPEAAEDARWVEVPSGSWQPTLF</sequence>
<dbReference type="PROSITE" id="PS51674">
    <property type="entry name" value="4FE4S_WBL"/>
    <property type="match status" value="1"/>
</dbReference>
<name>E6K281_PARDN</name>
<feature type="compositionally biased region" description="Basic residues" evidence="1">
    <location>
        <begin position="137"/>
        <end position="148"/>
    </location>
</feature>
<keyword evidence="4" id="KW-1185">Reference proteome</keyword>
<feature type="region of interest" description="Disordered" evidence="1">
    <location>
        <begin position="137"/>
        <end position="160"/>
    </location>
</feature>
<proteinExistence type="predicted"/>
<evidence type="ECO:0000313" key="3">
    <source>
        <dbReference type="EMBL" id="EFT82869.1"/>
    </source>
</evidence>
<protein>
    <submittedName>
        <fullName evidence="3">Transcription factor WhiB</fullName>
    </submittedName>
</protein>
<dbReference type="EMBL" id="AEON01000002">
    <property type="protein sequence ID" value="EFT82869.1"/>
    <property type="molecule type" value="Genomic_DNA"/>
</dbReference>
<comment type="caution">
    <text evidence="3">The sequence shown here is derived from an EMBL/GenBank/DDBJ whole genome shotgun (WGS) entry which is preliminary data.</text>
</comment>
<gene>
    <name evidence="3" type="ORF">HMPREF0620_1554</name>
</gene>
<evidence type="ECO:0000259" key="2">
    <source>
        <dbReference type="PROSITE" id="PS51674"/>
    </source>
</evidence>
<dbReference type="HOGENOM" id="CLU_1546152_0_0_11"/>
<accession>E6K281</accession>
<evidence type="ECO:0000256" key="1">
    <source>
        <dbReference type="SAM" id="MobiDB-lite"/>
    </source>
</evidence>
<evidence type="ECO:0000313" key="4">
    <source>
        <dbReference type="Proteomes" id="UP000004946"/>
    </source>
</evidence>
<organism evidence="3 4">
    <name type="scientific">Parascardovia denticolens DSM 10105 = JCM 12538</name>
    <dbReference type="NCBI Taxonomy" id="864564"/>
    <lineage>
        <taxon>Bacteria</taxon>
        <taxon>Bacillati</taxon>
        <taxon>Actinomycetota</taxon>
        <taxon>Actinomycetes</taxon>
        <taxon>Bifidobacteriales</taxon>
        <taxon>Bifidobacteriaceae</taxon>
        <taxon>Parascardovia</taxon>
    </lineage>
</organism>
<dbReference type="AlphaFoldDB" id="E6K281"/>
<dbReference type="InterPro" id="IPR034768">
    <property type="entry name" value="4FE4S_WBL"/>
</dbReference>
<dbReference type="Pfam" id="PF02467">
    <property type="entry name" value="Whib"/>
    <property type="match status" value="1"/>
</dbReference>
<reference evidence="3 4" key="1">
    <citation type="submission" date="2010-12" db="EMBL/GenBank/DDBJ databases">
        <authorList>
            <person name="Muzny D."/>
            <person name="Qin X."/>
            <person name="Buhay C."/>
            <person name="Dugan-Rocha S."/>
            <person name="Ding Y."/>
            <person name="Chen G."/>
            <person name="Hawes A."/>
            <person name="Holder M."/>
            <person name="Jhangiani S."/>
            <person name="Johnson A."/>
            <person name="Khan Z."/>
            <person name="Li Z."/>
            <person name="Liu W."/>
            <person name="Liu X."/>
            <person name="Perez L."/>
            <person name="Shen H."/>
            <person name="Wang Q."/>
            <person name="Watt J."/>
            <person name="Xi L."/>
            <person name="Xin Y."/>
            <person name="Zhou J."/>
            <person name="Deng J."/>
            <person name="Jiang H."/>
            <person name="Liu Y."/>
            <person name="Qu J."/>
            <person name="Song X.-Z."/>
            <person name="Zhang L."/>
            <person name="Villasana D."/>
            <person name="Johnson A."/>
            <person name="Liu J."/>
            <person name="Liyanage D."/>
            <person name="Lorensuhewa L."/>
            <person name="Robinson T."/>
            <person name="Song A."/>
            <person name="Song B.-B."/>
            <person name="Dinh H."/>
            <person name="Thornton R."/>
            <person name="Coyle M."/>
            <person name="Francisco L."/>
            <person name="Jackson L."/>
            <person name="Javaid M."/>
            <person name="Korchina V."/>
            <person name="Kovar C."/>
            <person name="Mata R."/>
            <person name="Mathew T."/>
            <person name="Ngo R."/>
            <person name="Nguyen L."/>
            <person name="Nguyen N."/>
            <person name="Okwuonu G."/>
            <person name="Ongeri F."/>
            <person name="Pham C."/>
            <person name="Simmons D."/>
            <person name="Wilczek-Boney K."/>
            <person name="Hale W."/>
            <person name="Jakkamsetti A."/>
            <person name="Pham P."/>
            <person name="Ruth R."/>
            <person name="San Lucas F."/>
            <person name="Warren J."/>
            <person name="Zhang J."/>
            <person name="Zhao Z."/>
            <person name="Zhou C."/>
            <person name="Zhu D."/>
            <person name="Lee S."/>
            <person name="Bess C."/>
            <person name="Blankenburg K."/>
            <person name="Forbes L."/>
            <person name="Fu Q."/>
            <person name="Gubbala S."/>
            <person name="Hirani K."/>
            <person name="Jayaseelan J.C."/>
            <person name="Lara F."/>
            <person name="Munidasa M."/>
            <person name="Palculict T."/>
            <person name="Patil S."/>
            <person name="Pu L.-L."/>
            <person name="Saada N."/>
            <person name="Tang L."/>
            <person name="Weissenberger G."/>
            <person name="Zhu Y."/>
            <person name="Hemphill L."/>
            <person name="Shang Y."/>
            <person name="Youmans B."/>
            <person name="Ayvaz T."/>
            <person name="Ross M."/>
            <person name="Santibanez J."/>
            <person name="Aqrawi P."/>
            <person name="Gross S."/>
            <person name="Joshi V."/>
            <person name="Fowler G."/>
            <person name="Nazareth L."/>
            <person name="Reid J."/>
            <person name="Worley K."/>
            <person name="Petrosino J."/>
            <person name="Highlander S."/>
            <person name="Gibbs R."/>
        </authorList>
    </citation>
    <scope>NUCLEOTIDE SEQUENCE [LARGE SCALE GENOMIC DNA]</scope>
    <source>
        <strain evidence="3 4">DSM 10105</strain>
    </source>
</reference>
<feature type="domain" description="4Fe-4S Wbl-type" evidence="2">
    <location>
        <begin position="26"/>
        <end position="89"/>
    </location>
</feature>
<dbReference type="Proteomes" id="UP000004946">
    <property type="component" value="Chromosome"/>
</dbReference>